<evidence type="ECO:0000313" key="2">
    <source>
        <dbReference type="Proteomes" id="UP001291623"/>
    </source>
</evidence>
<dbReference type="Proteomes" id="UP001291623">
    <property type="component" value="Unassembled WGS sequence"/>
</dbReference>
<evidence type="ECO:0000313" key="1">
    <source>
        <dbReference type="EMBL" id="KAK4354246.1"/>
    </source>
</evidence>
<sequence>MVSTSNSPFMRDMGFERDLFLPITEYKEKKFTILSSLSKLSSKANFGPWSFWKDEIRNDGRQKVFGDDSSTENSIVVIMIRDLN</sequence>
<proteinExistence type="predicted"/>
<dbReference type="EMBL" id="JAVYJV010000014">
    <property type="protein sequence ID" value="KAK4354246.1"/>
    <property type="molecule type" value="Genomic_DNA"/>
</dbReference>
<dbReference type="AlphaFoldDB" id="A0AAE1RNK4"/>
<protein>
    <submittedName>
        <fullName evidence="1">Uncharacterized protein</fullName>
    </submittedName>
</protein>
<reference evidence="1" key="1">
    <citation type="submission" date="2023-12" db="EMBL/GenBank/DDBJ databases">
        <title>Genome assembly of Anisodus tanguticus.</title>
        <authorList>
            <person name="Wang Y.-J."/>
        </authorList>
    </citation>
    <scope>NUCLEOTIDE SEQUENCE</scope>
    <source>
        <strain evidence="1">KB-2021</strain>
        <tissue evidence="1">Leaf</tissue>
    </source>
</reference>
<comment type="caution">
    <text evidence="1">The sequence shown here is derived from an EMBL/GenBank/DDBJ whole genome shotgun (WGS) entry which is preliminary data.</text>
</comment>
<accession>A0AAE1RNK4</accession>
<keyword evidence="2" id="KW-1185">Reference proteome</keyword>
<name>A0AAE1RNK4_9SOLA</name>
<organism evidence="1 2">
    <name type="scientific">Anisodus tanguticus</name>
    <dbReference type="NCBI Taxonomy" id="243964"/>
    <lineage>
        <taxon>Eukaryota</taxon>
        <taxon>Viridiplantae</taxon>
        <taxon>Streptophyta</taxon>
        <taxon>Embryophyta</taxon>
        <taxon>Tracheophyta</taxon>
        <taxon>Spermatophyta</taxon>
        <taxon>Magnoliopsida</taxon>
        <taxon>eudicotyledons</taxon>
        <taxon>Gunneridae</taxon>
        <taxon>Pentapetalae</taxon>
        <taxon>asterids</taxon>
        <taxon>lamiids</taxon>
        <taxon>Solanales</taxon>
        <taxon>Solanaceae</taxon>
        <taxon>Solanoideae</taxon>
        <taxon>Hyoscyameae</taxon>
        <taxon>Anisodus</taxon>
    </lineage>
</organism>
<gene>
    <name evidence="1" type="ORF">RND71_026440</name>
</gene>